<protein>
    <submittedName>
        <fullName evidence="2">Uncharacterized protein</fullName>
    </submittedName>
</protein>
<proteinExistence type="predicted"/>
<gene>
    <name evidence="2" type="ORF">IMF26_05745</name>
</gene>
<name>A0AAT9L9C0_9FIRM</name>
<organism evidence="2">
    <name type="scientific">Candidatus Fermentithermobacillus carboniphilus</name>
    <dbReference type="NCBI Taxonomy" id="3085328"/>
    <lineage>
        <taxon>Bacteria</taxon>
        <taxon>Bacillati</taxon>
        <taxon>Bacillota</taxon>
        <taxon>Candidatus Fermentithermobacillia</taxon>
        <taxon>Candidatus Fermentithermobacillales</taxon>
        <taxon>Candidatus Fermentithermobacillaceae</taxon>
        <taxon>Candidatus Fermentithermobacillus</taxon>
    </lineage>
</organism>
<sequence length="114" mass="12599">MNRKSGLMLHEFTKKGGISPGVPTYTTYFPDYDIYVGSVAVEVPGQMNLLRAGQIKGLIPGLPGGAQYEILLQRPGRAVKLMDAQSMGHLWIIVLVILGNIAYVYRVRRKQKPA</sequence>
<feature type="transmembrane region" description="Helical" evidence="1">
    <location>
        <begin position="88"/>
        <end position="105"/>
    </location>
</feature>
<keyword evidence="1" id="KW-0812">Transmembrane</keyword>
<dbReference type="KEGG" id="fcz:IMF26_05745"/>
<dbReference type="AlphaFoldDB" id="A0AAT9L9C0"/>
<keyword evidence="1" id="KW-1133">Transmembrane helix</keyword>
<dbReference type="EMBL" id="CP062796">
    <property type="protein sequence ID" value="QUL97631.1"/>
    <property type="molecule type" value="Genomic_DNA"/>
</dbReference>
<evidence type="ECO:0000313" key="2">
    <source>
        <dbReference type="EMBL" id="QUL97631.1"/>
    </source>
</evidence>
<keyword evidence="1" id="KW-0472">Membrane</keyword>
<accession>A0AAT9L9C0</accession>
<reference evidence="2" key="1">
    <citation type="submission" date="2020-10" db="EMBL/GenBank/DDBJ databases">
        <authorList>
            <person name="Kadnikov V."/>
            <person name="Beletsky A.V."/>
            <person name="Mardanov A.V."/>
            <person name="Karnachuk O.V."/>
            <person name="Ravin N.V."/>
        </authorList>
    </citation>
    <scope>NUCLEOTIDE SEQUENCE</scope>
    <source>
        <strain evidence="2">Bu02</strain>
    </source>
</reference>
<reference evidence="2" key="2">
    <citation type="journal article" date="2023" name="Biology">
        <title>Prokaryotic Life Associated with Coal-Fire Gas Vents Revealed by Metagenomics.</title>
        <authorList>
            <person name="Kadnikov V.V."/>
            <person name="Mardanov A.V."/>
            <person name="Beletsky A.V."/>
            <person name="Karnachuk O.V."/>
            <person name="Ravin N.V."/>
        </authorList>
    </citation>
    <scope>NUCLEOTIDE SEQUENCE</scope>
    <source>
        <strain evidence="2">Bu02</strain>
    </source>
</reference>
<evidence type="ECO:0000256" key="1">
    <source>
        <dbReference type="SAM" id="Phobius"/>
    </source>
</evidence>